<keyword evidence="1" id="KW-0812">Transmembrane</keyword>
<reference evidence="2 3" key="1">
    <citation type="journal article" date="2019" name="Int. J. Syst. Evol. Microbiol.">
        <title>The Global Catalogue of Microorganisms (GCM) 10K type strain sequencing project: providing services to taxonomists for standard genome sequencing and annotation.</title>
        <authorList>
            <consortium name="The Broad Institute Genomics Platform"/>
            <consortium name="The Broad Institute Genome Sequencing Center for Infectious Disease"/>
            <person name="Wu L."/>
            <person name="Ma J."/>
        </authorList>
    </citation>
    <scope>NUCLEOTIDE SEQUENCE [LARGE SCALE GENOMIC DNA]</scope>
    <source>
        <strain evidence="2 3">JCM 9383</strain>
    </source>
</reference>
<evidence type="ECO:0000313" key="3">
    <source>
        <dbReference type="Proteomes" id="UP001500979"/>
    </source>
</evidence>
<gene>
    <name evidence="2" type="ORF">GCM10010470_58280</name>
</gene>
<accession>A0ABN3VM80</accession>
<proteinExistence type="predicted"/>
<comment type="caution">
    <text evidence="2">The sequence shown here is derived from an EMBL/GenBank/DDBJ whole genome shotgun (WGS) entry which is preliminary data.</text>
</comment>
<dbReference type="Proteomes" id="UP001500979">
    <property type="component" value="Unassembled WGS sequence"/>
</dbReference>
<dbReference type="EMBL" id="BAAAUX010000029">
    <property type="protein sequence ID" value="GAA2815205.1"/>
    <property type="molecule type" value="Genomic_DNA"/>
</dbReference>
<name>A0ABN3VM80_9PSEU</name>
<feature type="transmembrane region" description="Helical" evidence="1">
    <location>
        <begin position="42"/>
        <end position="63"/>
    </location>
</feature>
<organism evidence="2 3">
    <name type="scientific">Saccharopolyspora taberi</name>
    <dbReference type="NCBI Taxonomy" id="60895"/>
    <lineage>
        <taxon>Bacteria</taxon>
        <taxon>Bacillati</taxon>
        <taxon>Actinomycetota</taxon>
        <taxon>Actinomycetes</taxon>
        <taxon>Pseudonocardiales</taxon>
        <taxon>Pseudonocardiaceae</taxon>
        <taxon>Saccharopolyspora</taxon>
    </lineage>
</organism>
<protein>
    <submittedName>
        <fullName evidence="2">Uncharacterized protein</fullName>
    </submittedName>
</protein>
<keyword evidence="1" id="KW-1133">Transmembrane helix</keyword>
<evidence type="ECO:0000256" key="1">
    <source>
        <dbReference type="SAM" id="Phobius"/>
    </source>
</evidence>
<keyword evidence="3" id="KW-1185">Reference proteome</keyword>
<keyword evidence="1" id="KW-0472">Membrane</keyword>
<dbReference type="RefSeq" id="WP_344685171.1">
    <property type="nucleotide sequence ID" value="NZ_BAAAUX010000029.1"/>
</dbReference>
<sequence length="262" mass="27743">MDPEVLRDGLRAAVADEPPLGFDPDDVVAEAARRHRRRRATAGAGVATLALVAVIAGAVPALLEPAEVPPAGTEVADAEQWPPPGTRPLEITREELRSRTDRVQLDWARAVRGAVPDAMGLRVSPSETRGPAPGRRGSAVFGLSSDFVRKAPGGRVHLTGRIFGPGSVRLSLRDACEYPDGLVEVLECRRKALPDGSLVVDVVKRLKSGPPSHELYNLRPDGTVVQVSADFGADSADAVSEPPLSSAELIALATDRRLTLAE</sequence>
<evidence type="ECO:0000313" key="2">
    <source>
        <dbReference type="EMBL" id="GAA2815205.1"/>
    </source>
</evidence>